<dbReference type="PROSITE" id="PS51968">
    <property type="entry name" value="GRH_CP2_DB"/>
    <property type="match status" value="1"/>
</dbReference>
<name>A0A8J4T5D4_9TREM</name>
<protein>
    <recommendedName>
        <fullName evidence="9">Grh/CP2 DB domain-containing protein</fullName>
    </recommendedName>
</protein>
<evidence type="ECO:0000313" key="11">
    <source>
        <dbReference type="Proteomes" id="UP000748531"/>
    </source>
</evidence>
<dbReference type="EMBL" id="LUCH01005330">
    <property type="protein sequence ID" value="KAF5398161.1"/>
    <property type="molecule type" value="Genomic_DNA"/>
</dbReference>
<proteinExistence type="inferred from homology"/>
<dbReference type="PANTHER" id="PTHR11037">
    <property type="entry name" value="TRANSCRIPTION FACTOR CP2"/>
    <property type="match status" value="1"/>
</dbReference>
<dbReference type="AlphaFoldDB" id="A0A8J4T5D4"/>
<evidence type="ECO:0000256" key="4">
    <source>
        <dbReference type="ARBA" id="ARBA00023125"/>
    </source>
</evidence>
<feature type="region of interest" description="Disordered" evidence="8">
    <location>
        <begin position="134"/>
        <end position="168"/>
    </location>
</feature>
<evidence type="ECO:0000256" key="8">
    <source>
        <dbReference type="SAM" id="MobiDB-lite"/>
    </source>
</evidence>
<evidence type="ECO:0000313" key="10">
    <source>
        <dbReference type="EMBL" id="KAF5398161.1"/>
    </source>
</evidence>
<sequence>MFVDVSRSKAFDELHADPNSPNAIVCVWSGLQCAVAVRLNCIGTEFTAKKHGGEKGVPFRLQVDYFDFDTDCHLESCATQVKVFKMKGADRKHRTDREKLERKSEEGRAMYRPSLPITTLNYLPARHLCMSSSAYSPTRTKRPGGSEAEPNGLDQVRKPKHSIDTAPVGDYLVPSTAVTTVGTTDSAVEASTTGYANRTDDLPGKHEIGPQTCDLSTSADSSFGNEEVGRWTVCDSRDDELSAHSAQANLLMDDPNPISLESGLSSRDGGYSSSDMVASVSLVESEPPFRPSAMPDLQSHLEVAVESHTMDVQTSKPVLDFSSAELGLGHRSPCRAPIHAGMTSTEVSDWLQAANFSNLVEIFKTFTGRDMLRLTREDFLALCGPVEGIRLHNAFCNKPARPRCTIYVRRNEKAIYQAVMLYELTRDELLRLVAPLLNLRSDQVHIFCVFTVHDVPVLLTDQLVSQFEDQSCYQLEVCSHTEHTLSVSLRPSNNIH</sequence>
<dbReference type="InterPro" id="IPR013761">
    <property type="entry name" value="SAM/pointed_sf"/>
</dbReference>
<dbReference type="OrthoDB" id="9996779at2759"/>
<evidence type="ECO:0000256" key="6">
    <source>
        <dbReference type="ARBA" id="ARBA00023242"/>
    </source>
</evidence>
<keyword evidence="4 7" id="KW-0238">DNA-binding</keyword>
<keyword evidence="3" id="KW-0805">Transcription regulation</keyword>
<dbReference type="InterPro" id="IPR040167">
    <property type="entry name" value="TF_CP2-like"/>
</dbReference>
<feature type="region of interest" description="Disordered" evidence="8">
    <location>
        <begin position="250"/>
        <end position="271"/>
    </location>
</feature>
<feature type="domain" description="Grh/CP2 DB" evidence="9">
    <location>
        <begin position="1"/>
        <end position="145"/>
    </location>
</feature>
<keyword evidence="5" id="KW-0804">Transcription</keyword>
<comment type="similarity">
    <text evidence="2">Belongs to the grh/CP2 family. CP2 subfamily.</text>
</comment>
<dbReference type="InterPro" id="IPR057520">
    <property type="entry name" value="GRHL1/CP2_C"/>
</dbReference>
<accession>A0A8J4T5D4</accession>
<dbReference type="GO" id="GO:0005634">
    <property type="term" value="C:nucleus"/>
    <property type="evidence" value="ECO:0007669"/>
    <property type="project" value="UniProtKB-SubCell"/>
</dbReference>
<evidence type="ECO:0000256" key="3">
    <source>
        <dbReference type="ARBA" id="ARBA00023015"/>
    </source>
</evidence>
<dbReference type="Gene3D" id="1.10.150.50">
    <property type="entry name" value="Transcription Factor, Ets-1"/>
    <property type="match status" value="1"/>
</dbReference>
<evidence type="ECO:0000256" key="7">
    <source>
        <dbReference type="PROSITE-ProRule" id="PRU01313"/>
    </source>
</evidence>
<evidence type="ECO:0000256" key="2">
    <source>
        <dbReference type="ARBA" id="ARBA00010852"/>
    </source>
</evidence>
<dbReference type="InterPro" id="IPR007604">
    <property type="entry name" value="CP2"/>
</dbReference>
<dbReference type="Pfam" id="PF18016">
    <property type="entry name" value="SAM_3"/>
    <property type="match status" value="1"/>
</dbReference>
<keyword evidence="11" id="KW-1185">Reference proteome</keyword>
<gene>
    <name evidence="10" type="ORF">PHET_08239</name>
</gene>
<reference evidence="10" key="1">
    <citation type="submission" date="2019-05" db="EMBL/GenBank/DDBJ databases">
        <title>Annotation for the trematode Paragonimus heterotremus.</title>
        <authorList>
            <person name="Choi Y.-J."/>
        </authorList>
    </citation>
    <scope>NUCLEOTIDE SEQUENCE</scope>
    <source>
        <strain evidence="10">LC</strain>
    </source>
</reference>
<evidence type="ECO:0000259" key="9">
    <source>
        <dbReference type="PROSITE" id="PS51968"/>
    </source>
</evidence>
<keyword evidence="6 7" id="KW-0539">Nucleus</keyword>
<dbReference type="Proteomes" id="UP000748531">
    <property type="component" value="Unassembled WGS sequence"/>
</dbReference>
<comment type="caution">
    <text evidence="10">The sequence shown here is derived from an EMBL/GenBank/DDBJ whole genome shotgun (WGS) entry which is preliminary data.</text>
</comment>
<dbReference type="GO" id="GO:0001228">
    <property type="term" value="F:DNA-binding transcription activator activity, RNA polymerase II-specific"/>
    <property type="evidence" value="ECO:0007669"/>
    <property type="project" value="TreeGrafter"/>
</dbReference>
<evidence type="ECO:0000256" key="1">
    <source>
        <dbReference type="ARBA" id="ARBA00004123"/>
    </source>
</evidence>
<dbReference type="Pfam" id="PF04516">
    <property type="entry name" value="CP2"/>
    <property type="match status" value="1"/>
</dbReference>
<dbReference type="PANTHER" id="PTHR11037:SF21">
    <property type="entry name" value="GEMINI, ISOFORM C"/>
    <property type="match status" value="1"/>
</dbReference>
<dbReference type="InterPro" id="IPR041418">
    <property type="entry name" value="SAM_3"/>
</dbReference>
<organism evidence="10 11">
    <name type="scientific">Paragonimus heterotremus</name>
    <dbReference type="NCBI Taxonomy" id="100268"/>
    <lineage>
        <taxon>Eukaryota</taxon>
        <taxon>Metazoa</taxon>
        <taxon>Spiralia</taxon>
        <taxon>Lophotrochozoa</taxon>
        <taxon>Platyhelminthes</taxon>
        <taxon>Trematoda</taxon>
        <taxon>Digenea</taxon>
        <taxon>Plagiorchiida</taxon>
        <taxon>Troglotremata</taxon>
        <taxon>Troglotrematidae</taxon>
        <taxon>Paragonimus</taxon>
    </lineage>
</organism>
<comment type="subcellular location">
    <subcellularLocation>
        <location evidence="1 7">Nucleus</location>
    </subcellularLocation>
</comment>
<evidence type="ECO:0000256" key="5">
    <source>
        <dbReference type="ARBA" id="ARBA00023163"/>
    </source>
</evidence>
<dbReference type="GO" id="GO:0000978">
    <property type="term" value="F:RNA polymerase II cis-regulatory region sequence-specific DNA binding"/>
    <property type="evidence" value="ECO:0007669"/>
    <property type="project" value="TreeGrafter"/>
</dbReference>
<dbReference type="Pfam" id="PF25416">
    <property type="entry name" value="GRHL1_C"/>
    <property type="match status" value="1"/>
</dbReference>
<dbReference type="SUPFAM" id="SSF47769">
    <property type="entry name" value="SAM/Pointed domain"/>
    <property type="match status" value="1"/>
</dbReference>